<gene>
    <name evidence="1" type="ORF">LCGC14_2086890</name>
</gene>
<dbReference type="AlphaFoldDB" id="A0A0F9F199"/>
<reference evidence="1" key="1">
    <citation type="journal article" date="2015" name="Nature">
        <title>Complex archaea that bridge the gap between prokaryotes and eukaryotes.</title>
        <authorList>
            <person name="Spang A."/>
            <person name="Saw J.H."/>
            <person name="Jorgensen S.L."/>
            <person name="Zaremba-Niedzwiedzka K."/>
            <person name="Martijn J."/>
            <person name="Lind A.E."/>
            <person name="van Eijk R."/>
            <person name="Schleper C."/>
            <person name="Guy L."/>
            <person name="Ettema T.J."/>
        </authorList>
    </citation>
    <scope>NUCLEOTIDE SEQUENCE</scope>
</reference>
<sequence>MTEQEITLRALRIVLHNQAVLAEALNVLLMRDSAARGYPILLRQLTSITLAHQQMDSQALRDAALVQEQL</sequence>
<name>A0A0F9F199_9ZZZZ</name>
<accession>A0A0F9F199</accession>
<evidence type="ECO:0000313" key="1">
    <source>
        <dbReference type="EMBL" id="KKL72236.1"/>
    </source>
</evidence>
<comment type="caution">
    <text evidence="1">The sequence shown here is derived from an EMBL/GenBank/DDBJ whole genome shotgun (WGS) entry which is preliminary data.</text>
</comment>
<protein>
    <submittedName>
        <fullName evidence="1">Uncharacterized protein</fullName>
    </submittedName>
</protein>
<dbReference type="EMBL" id="LAZR01025333">
    <property type="protein sequence ID" value="KKL72236.1"/>
    <property type="molecule type" value="Genomic_DNA"/>
</dbReference>
<organism evidence="1">
    <name type="scientific">marine sediment metagenome</name>
    <dbReference type="NCBI Taxonomy" id="412755"/>
    <lineage>
        <taxon>unclassified sequences</taxon>
        <taxon>metagenomes</taxon>
        <taxon>ecological metagenomes</taxon>
    </lineage>
</organism>
<proteinExistence type="predicted"/>